<evidence type="ECO:0000256" key="1">
    <source>
        <dbReference type="SAM" id="MobiDB-lite"/>
    </source>
</evidence>
<name>A0A165C2U5_9BASI</name>
<evidence type="ECO:0000313" key="2">
    <source>
        <dbReference type="EMBL" id="KZT50165.1"/>
    </source>
</evidence>
<proteinExistence type="predicted"/>
<reference evidence="2 3" key="1">
    <citation type="journal article" date="2016" name="Mol. Biol. Evol.">
        <title>Comparative Genomics of Early-Diverging Mushroom-Forming Fungi Provides Insights into the Origins of Lignocellulose Decay Capabilities.</title>
        <authorList>
            <person name="Nagy L.G."/>
            <person name="Riley R."/>
            <person name="Tritt A."/>
            <person name="Adam C."/>
            <person name="Daum C."/>
            <person name="Floudas D."/>
            <person name="Sun H."/>
            <person name="Yadav J.S."/>
            <person name="Pangilinan J."/>
            <person name="Larsson K.H."/>
            <person name="Matsuura K."/>
            <person name="Barry K."/>
            <person name="Labutti K."/>
            <person name="Kuo R."/>
            <person name="Ohm R.A."/>
            <person name="Bhattacharya S.S."/>
            <person name="Shirouzu T."/>
            <person name="Yoshinaga Y."/>
            <person name="Martin F.M."/>
            <person name="Grigoriev I.V."/>
            <person name="Hibbett D.S."/>
        </authorList>
    </citation>
    <scope>NUCLEOTIDE SEQUENCE [LARGE SCALE GENOMIC DNA]</scope>
    <source>
        <strain evidence="2 3">HHB12733</strain>
    </source>
</reference>
<dbReference type="OrthoDB" id="3406764at2759"/>
<dbReference type="InParanoid" id="A0A165C2U5"/>
<evidence type="ECO:0000313" key="3">
    <source>
        <dbReference type="Proteomes" id="UP000076842"/>
    </source>
</evidence>
<accession>A0A165C2U5</accession>
<dbReference type="EMBL" id="KV424216">
    <property type="protein sequence ID" value="KZT50165.1"/>
    <property type="molecule type" value="Genomic_DNA"/>
</dbReference>
<dbReference type="Proteomes" id="UP000076842">
    <property type="component" value="Unassembled WGS sequence"/>
</dbReference>
<gene>
    <name evidence="2" type="ORF">CALCODRAFT_488906</name>
</gene>
<sequence>MGPSDEIMLMIRDILEDFAVPDTLGYDPERHSDVSNHLPTLLEQETVPPNVNPPAIPIQQYRPPILFRSDRSSNFPESPSTHSWHASQVSQESSLEGYIDHYAGQRPPVRLPLPSVSDDLPQVFQVYFYKPGSDEAVWSSLEVVLNVEPIE</sequence>
<dbReference type="AlphaFoldDB" id="A0A165C2U5"/>
<organism evidence="2 3">
    <name type="scientific">Calocera cornea HHB12733</name>
    <dbReference type="NCBI Taxonomy" id="1353952"/>
    <lineage>
        <taxon>Eukaryota</taxon>
        <taxon>Fungi</taxon>
        <taxon>Dikarya</taxon>
        <taxon>Basidiomycota</taxon>
        <taxon>Agaricomycotina</taxon>
        <taxon>Dacrymycetes</taxon>
        <taxon>Dacrymycetales</taxon>
        <taxon>Dacrymycetaceae</taxon>
        <taxon>Calocera</taxon>
    </lineage>
</organism>
<feature type="region of interest" description="Disordered" evidence="1">
    <location>
        <begin position="69"/>
        <end position="89"/>
    </location>
</feature>
<keyword evidence="3" id="KW-1185">Reference proteome</keyword>
<protein>
    <submittedName>
        <fullName evidence="2">Uncharacterized protein</fullName>
    </submittedName>
</protein>
<feature type="compositionally biased region" description="Polar residues" evidence="1">
    <location>
        <begin position="72"/>
        <end position="89"/>
    </location>
</feature>